<accession>A0A2P5ARL8</accession>
<reference evidence="2" key="1">
    <citation type="submission" date="2016-06" db="EMBL/GenBank/DDBJ databases">
        <title>Parallel loss of symbiosis genes in relatives of nitrogen-fixing non-legume Parasponia.</title>
        <authorList>
            <person name="Van Velzen R."/>
            <person name="Holmer R."/>
            <person name="Bu F."/>
            <person name="Rutten L."/>
            <person name="Van Zeijl A."/>
            <person name="Liu W."/>
            <person name="Santuari L."/>
            <person name="Cao Q."/>
            <person name="Sharma T."/>
            <person name="Shen D."/>
            <person name="Roswanjaya Y."/>
            <person name="Wardhani T."/>
            <person name="Kalhor M.S."/>
            <person name="Jansen J."/>
            <person name="Van den Hoogen J."/>
            <person name="Gungor B."/>
            <person name="Hartog M."/>
            <person name="Hontelez J."/>
            <person name="Verver J."/>
            <person name="Yang W.-C."/>
            <person name="Schijlen E."/>
            <person name="Repin R."/>
            <person name="Schilthuizen M."/>
            <person name="Schranz E."/>
            <person name="Heidstra R."/>
            <person name="Miyata K."/>
            <person name="Fedorova E."/>
            <person name="Kohlen W."/>
            <person name="Bisseling T."/>
            <person name="Smit S."/>
            <person name="Geurts R."/>
        </authorList>
    </citation>
    <scope>NUCLEOTIDE SEQUENCE [LARGE SCALE GENOMIC DNA]</scope>
    <source>
        <strain evidence="2">cv. WU1-14</strain>
    </source>
</reference>
<dbReference type="Proteomes" id="UP000237105">
    <property type="component" value="Unassembled WGS sequence"/>
</dbReference>
<dbReference type="STRING" id="3476.A0A2P5ARL8"/>
<dbReference type="AlphaFoldDB" id="A0A2P5ARL8"/>
<dbReference type="GO" id="GO:0035267">
    <property type="term" value="C:NuA4 histone acetyltransferase complex"/>
    <property type="evidence" value="ECO:0007669"/>
    <property type="project" value="TreeGrafter"/>
</dbReference>
<dbReference type="GO" id="GO:0006281">
    <property type="term" value="P:DNA repair"/>
    <property type="evidence" value="ECO:0007669"/>
    <property type="project" value="TreeGrafter"/>
</dbReference>
<dbReference type="GO" id="GO:0006355">
    <property type="term" value="P:regulation of DNA-templated transcription"/>
    <property type="evidence" value="ECO:0007669"/>
    <property type="project" value="TreeGrafter"/>
</dbReference>
<dbReference type="PANTHER" id="PTHR11139">
    <property type="entry name" value="ATAXIA TELANGIECTASIA MUTATED ATM -RELATED"/>
    <property type="match status" value="1"/>
</dbReference>
<dbReference type="GO" id="GO:0000124">
    <property type="term" value="C:SAGA complex"/>
    <property type="evidence" value="ECO:0007669"/>
    <property type="project" value="TreeGrafter"/>
</dbReference>
<dbReference type="PANTHER" id="PTHR11139:SF1">
    <property type="entry name" value="TRANSFORMATION_TRANSCRIPTION DOMAIN-ASSOCIATED PROTEIN"/>
    <property type="match status" value="1"/>
</dbReference>
<evidence type="ECO:0000313" key="1">
    <source>
        <dbReference type="EMBL" id="PON39190.1"/>
    </source>
</evidence>
<comment type="caution">
    <text evidence="1">The sequence shown here is derived from an EMBL/GenBank/DDBJ whole genome shotgun (WGS) entry which is preliminary data.</text>
</comment>
<dbReference type="OrthoDB" id="1730738at2759"/>
<dbReference type="InterPro" id="IPR046807">
    <property type="entry name" value="Tra1_central"/>
</dbReference>
<keyword evidence="2" id="KW-1185">Reference proteome</keyword>
<gene>
    <name evidence="1" type="ORF">PanWU01x14_307010</name>
</gene>
<dbReference type="InterPro" id="IPR050517">
    <property type="entry name" value="DDR_Repair_Kinase"/>
</dbReference>
<name>A0A2P5ARL8_PARAD</name>
<sequence length="632" mass="71174">MGLRLGKMLCLWRFLPSEPSLSSGYAGSGKFNPSSRSLKIISEIRLVLLFLAQLRNRLVETSIRNLVPFMVAAISIPGPENVPAHLKTHFNDLKVAQVKTISLLTYLIKRFADYVKPYEVSICNSIVNLVVTCPESVAIRKELLVSVKLVLETDCKRGLSPLIDKLLEERVLVRMRKDCFETMWPLAEIVHRGNLSLSQQHLVRANFASNTEGIYILVQGRILDAFMGKFSTLKLMIPQLLEEGEEGKDRTTLRAKLELPVQAVLNLRVPVEHSKEVIDCKHLIKTLATGMKTLIWSITHRHFTRRQGTHPPMLVSPSNIQPPQSFKGLREDEVLKASGVLKSGVHCLGLFKEQDEEKEVLTFFSDTLAIMEPRDLMDVLALCMPELVDCMIFNTRLVHIFSTLLGAPEKYWPFVDVLVNFLVNSKLDVLKHPKSPVGKLVLHLFQFIFGAVSKASPDLECILQAHVPVIMEVCMKNATEVERPLYYIQLLGFMFRAFARCKFELLMRDLIPKLQPCLNMLLTMLEGPTGEDMRDLLLELCLTLPARLSTLLPHLSHLMKPLILGLKGSGDLVSLSLRTLEFWVDSLNPEFLEPSMASVVCGDFSPVVTLETCTLSLGCESVATSWKIRQLQ</sequence>
<dbReference type="InterPro" id="IPR016024">
    <property type="entry name" value="ARM-type_fold"/>
</dbReference>
<proteinExistence type="predicted"/>
<dbReference type="Pfam" id="PF20175">
    <property type="entry name" value="Tra1_central"/>
    <property type="match status" value="2"/>
</dbReference>
<evidence type="ECO:0000313" key="2">
    <source>
        <dbReference type="Proteomes" id="UP000237105"/>
    </source>
</evidence>
<dbReference type="GO" id="GO:0005634">
    <property type="term" value="C:nucleus"/>
    <property type="evidence" value="ECO:0007669"/>
    <property type="project" value="TreeGrafter"/>
</dbReference>
<organism evidence="1 2">
    <name type="scientific">Parasponia andersonii</name>
    <name type="common">Sponia andersonii</name>
    <dbReference type="NCBI Taxonomy" id="3476"/>
    <lineage>
        <taxon>Eukaryota</taxon>
        <taxon>Viridiplantae</taxon>
        <taxon>Streptophyta</taxon>
        <taxon>Embryophyta</taxon>
        <taxon>Tracheophyta</taxon>
        <taxon>Spermatophyta</taxon>
        <taxon>Magnoliopsida</taxon>
        <taxon>eudicotyledons</taxon>
        <taxon>Gunneridae</taxon>
        <taxon>Pentapetalae</taxon>
        <taxon>rosids</taxon>
        <taxon>fabids</taxon>
        <taxon>Rosales</taxon>
        <taxon>Cannabaceae</taxon>
        <taxon>Parasponia</taxon>
    </lineage>
</organism>
<dbReference type="SUPFAM" id="SSF48371">
    <property type="entry name" value="ARM repeat"/>
    <property type="match status" value="1"/>
</dbReference>
<dbReference type="EMBL" id="JXTB01000473">
    <property type="protein sequence ID" value="PON39190.1"/>
    <property type="molecule type" value="Genomic_DNA"/>
</dbReference>
<protein>
    <submittedName>
        <fullName evidence="1">Coatomer beta subunit</fullName>
    </submittedName>
</protein>